<proteinExistence type="predicted"/>
<keyword evidence="1" id="KW-0732">Signal</keyword>
<dbReference type="PROSITE" id="PS51257">
    <property type="entry name" value="PROKAR_LIPOPROTEIN"/>
    <property type="match status" value="1"/>
</dbReference>
<keyword evidence="3" id="KW-1185">Reference proteome</keyword>
<name>A0AAI8VE92_9PEZI</name>
<dbReference type="Proteomes" id="UP001295740">
    <property type="component" value="Unassembled WGS sequence"/>
</dbReference>
<accession>A0AAI8VE92</accession>
<evidence type="ECO:0000313" key="3">
    <source>
        <dbReference type="Proteomes" id="UP001295740"/>
    </source>
</evidence>
<sequence>MYSKTLSALFVGVIFSQPIAGLFSCQTFKASGFAPKCCANINGQVGINCISAHQMGATDPTWECNAFVYNITGCCQTTGYKNPYNNITLDLCSTSLDP</sequence>
<evidence type="ECO:0000313" key="2">
    <source>
        <dbReference type="EMBL" id="CAJ2506113.1"/>
    </source>
</evidence>
<comment type="caution">
    <text evidence="2">The sequence shown here is derived from an EMBL/GenBank/DDBJ whole genome shotgun (WGS) entry which is preliminary data.</text>
</comment>
<organism evidence="2 3">
    <name type="scientific">Anthostomella pinea</name>
    <dbReference type="NCBI Taxonomy" id="933095"/>
    <lineage>
        <taxon>Eukaryota</taxon>
        <taxon>Fungi</taxon>
        <taxon>Dikarya</taxon>
        <taxon>Ascomycota</taxon>
        <taxon>Pezizomycotina</taxon>
        <taxon>Sordariomycetes</taxon>
        <taxon>Xylariomycetidae</taxon>
        <taxon>Xylariales</taxon>
        <taxon>Xylariaceae</taxon>
        <taxon>Anthostomella</taxon>
    </lineage>
</organism>
<evidence type="ECO:0000256" key="1">
    <source>
        <dbReference type="SAM" id="SignalP"/>
    </source>
</evidence>
<feature type="chain" id="PRO_5042555224" evidence="1">
    <location>
        <begin position="22"/>
        <end position="98"/>
    </location>
</feature>
<feature type="signal peptide" evidence="1">
    <location>
        <begin position="1"/>
        <end position="21"/>
    </location>
</feature>
<gene>
    <name evidence="2" type="ORF">KHLLAP_LOCUS6581</name>
</gene>
<dbReference type="EMBL" id="CAUWAG010000008">
    <property type="protein sequence ID" value="CAJ2506113.1"/>
    <property type="molecule type" value="Genomic_DNA"/>
</dbReference>
<reference evidence="2" key="1">
    <citation type="submission" date="2023-10" db="EMBL/GenBank/DDBJ databases">
        <authorList>
            <person name="Hackl T."/>
        </authorList>
    </citation>
    <scope>NUCLEOTIDE SEQUENCE</scope>
</reference>
<protein>
    <submittedName>
        <fullName evidence="2">Uu.00g002430.m01.CDS01</fullName>
    </submittedName>
</protein>
<dbReference type="AlphaFoldDB" id="A0AAI8VE92"/>